<dbReference type="PANTHER" id="PTHR31465">
    <property type="entry name" value="PROTEIN RTA1-RELATED"/>
    <property type="match status" value="1"/>
</dbReference>
<sequence length="310" mass="34347">MADNSTIPIRPANCAEYYECLVAWGYVNYLPSIAANVVFVVLFAIGLIAQAVLCFRLRTWGFSIAMLLGITLEIIGYGGRIGMHYDVFIDTWFIMYLCCLTIAPALFSAAVYLSLSRILAIYGEKLSFLSGRTITITFISCDIVSLVLQAVGGAIASTAMTAETRDVGVNIMIAGLSSQVAATTGFSLICLHIIWNIRKYPERVNVESSEFRKRWPFRGFLWAIATAVVTILIRCSFRVAELSEGFKGHLANDEVLFIVFDGVMMVICAYVLTVAHPGLTLGSRWNIGAFHWRRNRAVKQEGNPAEWGRK</sequence>
<dbReference type="GeneID" id="27325323"/>
<evidence type="ECO:0000256" key="4">
    <source>
        <dbReference type="ARBA" id="ARBA00023136"/>
    </source>
</evidence>
<feature type="transmembrane region" description="Helical" evidence="5">
    <location>
        <begin position="136"/>
        <end position="159"/>
    </location>
</feature>
<dbReference type="OMA" id="AIACICM"/>
<accession>A0A0D1ZTM3</accession>
<dbReference type="HOGENOM" id="CLU_033465_6_1_1"/>
<keyword evidence="2 5" id="KW-0812">Transmembrane</keyword>
<dbReference type="GO" id="GO:0005886">
    <property type="term" value="C:plasma membrane"/>
    <property type="evidence" value="ECO:0007669"/>
    <property type="project" value="TreeGrafter"/>
</dbReference>
<dbReference type="GO" id="GO:0000324">
    <property type="term" value="C:fungal-type vacuole"/>
    <property type="evidence" value="ECO:0007669"/>
    <property type="project" value="TreeGrafter"/>
</dbReference>
<dbReference type="VEuPathDB" id="FungiDB:PV10_07478"/>
<keyword evidence="3 5" id="KW-1133">Transmembrane helix</keyword>
<proteinExistence type="predicted"/>
<keyword evidence="4 5" id="KW-0472">Membrane</keyword>
<evidence type="ECO:0008006" key="8">
    <source>
        <dbReference type="Google" id="ProtNLM"/>
    </source>
</evidence>
<comment type="subcellular location">
    <subcellularLocation>
        <location evidence="1">Membrane</location>
        <topology evidence="1">Multi-pass membrane protein</topology>
    </subcellularLocation>
</comment>
<dbReference type="OrthoDB" id="4521223at2759"/>
<dbReference type="Pfam" id="PF04479">
    <property type="entry name" value="RTA1"/>
    <property type="match status" value="1"/>
</dbReference>
<dbReference type="InterPro" id="IPR007568">
    <property type="entry name" value="RTA1"/>
</dbReference>
<feature type="transmembrane region" description="Helical" evidence="5">
    <location>
        <begin position="215"/>
        <end position="235"/>
    </location>
</feature>
<reference evidence="6 7" key="1">
    <citation type="submission" date="2015-01" db="EMBL/GenBank/DDBJ databases">
        <title>The Genome Sequence of Exophiala mesophila CBS40295.</title>
        <authorList>
            <consortium name="The Broad Institute Genomics Platform"/>
            <person name="Cuomo C."/>
            <person name="de Hoog S."/>
            <person name="Gorbushina A."/>
            <person name="Stielow B."/>
            <person name="Teixiera M."/>
            <person name="Abouelleil A."/>
            <person name="Chapman S.B."/>
            <person name="Priest M."/>
            <person name="Young S.K."/>
            <person name="Wortman J."/>
            <person name="Nusbaum C."/>
            <person name="Birren B."/>
        </authorList>
    </citation>
    <scope>NUCLEOTIDE SEQUENCE [LARGE SCALE GENOMIC DNA]</scope>
    <source>
        <strain evidence="6 7">CBS 40295</strain>
    </source>
</reference>
<feature type="transmembrane region" description="Helical" evidence="5">
    <location>
        <begin position="255"/>
        <end position="275"/>
    </location>
</feature>
<evidence type="ECO:0000256" key="3">
    <source>
        <dbReference type="ARBA" id="ARBA00022989"/>
    </source>
</evidence>
<evidence type="ECO:0000256" key="2">
    <source>
        <dbReference type="ARBA" id="ARBA00022692"/>
    </source>
</evidence>
<dbReference type="EMBL" id="KN847524">
    <property type="protein sequence ID" value="KIV90138.1"/>
    <property type="molecule type" value="Genomic_DNA"/>
</dbReference>
<organism evidence="6 7">
    <name type="scientific">Exophiala mesophila</name>
    <name type="common">Black yeast-like fungus</name>
    <dbReference type="NCBI Taxonomy" id="212818"/>
    <lineage>
        <taxon>Eukaryota</taxon>
        <taxon>Fungi</taxon>
        <taxon>Dikarya</taxon>
        <taxon>Ascomycota</taxon>
        <taxon>Pezizomycotina</taxon>
        <taxon>Eurotiomycetes</taxon>
        <taxon>Chaetothyriomycetidae</taxon>
        <taxon>Chaetothyriales</taxon>
        <taxon>Herpotrichiellaceae</taxon>
        <taxon>Exophiala</taxon>
    </lineage>
</organism>
<evidence type="ECO:0000313" key="7">
    <source>
        <dbReference type="Proteomes" id="UP000054302"/>
    </source>
</evidence>
<feature type="transmembrane region" description="Helical" evidence="5">
    <location>
        <begin position="60"/>
        <end position="79"/>
    </location>
</feature>
<keyword evidence="7" id="KW-1185">Reference proteome</keyword>
<evidence type="ECO:0000256" key="1">
    <source>
        <dbReference type="ARBA" id="ARBA00004141"/>
    </source>
</evidence>
<evidence type="ECO:0000313" key="6">
    <source>
        <dbReference type="EMBL" id="KIV90138.1"/>
    </source>
</evidence>
<dbReference type="STRING" id="212818.A0A0D1ZTM3"/>
<evidence type="ECO:0000256" key="5">
    <source>
        <dbReference type="SAM" id="Phobius"/>
    </source>
</evidence>
<feature type="transmembrane region" description="Helical" evidence="5">
    <location>
        <begin position="171"/>
        <end position="195"/>
    </location>
</feature>
<feature type="transmembrane region" description="Helical" evidence="5">
    <location>
        <begin position="33"/>
        <end position="53"/>
    </location>
</feature>
<dbReference type="AlphaFoldDB" id="A0A0D1ZTM3"/>
<dbReference type="RefSeq" id="XP_016221712.1">
    <property type="nucleotide sequence ID" value="XM_016372380.1"/>
</dbReference>
<dbReference type="Proteomes" id="UP000054302">
    <property type="component" value="Unassembled WGS sequence"/>
</dbReference>
<protein>
    <recommendedName>
        <fullName evidence="8">RTA1 domain protein</fullName>
    </recommendedName>
</protein>
<gene>
    <name evidence="6" type="ORF">PV10_07478</name>
</gene>
<name>A0A0D1ZTM3_EXOME</name>
<dbReference type="PANTHER" id="PTHR31465:SF9">
    <property type="entry name" value="SPHINGOID LONG-CHAIN BASE TRANSPORTER RSB1"/>
    <property type="match status" value="1"/>
</dbReference>
<feature type="transmembrane region" description="Helical" evidence="5">
    <location>
        <begin position="91"/>
        <end position="115"/>
    </location>
</feature>